<feature type="region of interest" description="Disordered" evidence="2">
    <location>
        <begin position="850"/>
        <end position="876"/>
    </location>
</feature>
<organism evidence="3 4">
    <name type="scientific">Plasmodium yoelii yoelii</name>
    <dbReference type="NCBI Taxonomy" id="73239"/>
    <lineage>
        <taxon>Eukaryota</taxon>
        <taxon>Sar</taxon>
        <taxon>Alveolata</taxon>
        <taxon>Apicomplexa</taxon>
        <taxon>Aconoidasida</taxon>
        <taxon>Haemosporida</taxon>
        <taxon>Plasmodiidae</taxon>
        <taxon>Plasmodium</taxon>
        <taxon>Plasmodium (Vinckeia)</taxon>
    </lineage>
</organism>
<keyword evidence="1" id="KW-0175">Coiled coil</keyword>
<evidence type="ECO:0000256" key="1">
    <source>
        <dbReference type="SAM" id="Coils"/>
    </source>
</evidence>
<accession>Q7RKA9</accession>
<dbReference type="Proteomes" id="UP000008553">
    <property type="component" value="Unassembled WGS sequence"/>
</dbReference>
<keyword evidence="4" id="KW-1185">Reference proteome</keyword>
<proteinExistence type="predicted"/>
<dbReference type="KEGG" id="pyo:PY17X_0309900"/>
<protein>
    <submittedName>
        <fullName evidence="3">Uncharacterized protein</fullName>
    </submittedName>
</protein>
<comment type="caution">
    <text evidence="3">The sequence shown here is derived from an EMBL/GenBank/DDBJ whole genome shotgun (WGS) entry which is preliminary data.</text>
</comment>
<feature type="coiled-coil region" evidence="1">
    <location>
        <begin position="242"/>
        <end position="272"/>
    </location>
</feature>
<dbReference type="AlphaFoldDB" id="Q7RKA9"/>
<evidence type="ECO:0000313" key="4">
    <source>
        <dbReference type="Proteomes" id="UP000008553"/>
    </source>
</evidence>
<dbReference type="PaxDb" id="73239-Q7RKA9"/>
<evidence type="ECO:0000256" key="2">
    <source>
        <dbReference type="SAM" id="MobiDB-lite"/>
    </source>
</evidence>
<dbReference type="EMBL" id="AABL01000842">
    <property type="protein sequence ID" value="EAA22515.1"/>
    <property type="molecule type" value="Genomic_DNA"/>
</dbReference>
<evidence type="ECO:0000313" key="3">
    <source>
        <dbReference type="EMBL" id="EAA22515.1"/>
    </source>
</evidence>
<reference evidence="3 4" key="1">
    <citation type="journal article" date="2002" name="Nature">
        <title>Genome sequence and comparative analysis of the model rodent malaria parasite Plasmodium yoelii yoelii.</title>
        <authorList>
            <person name="Carlton J.M."/>
            <person name="Angiuoli S.V."/>
            <person name="Suh B.B."/>
            <person name="Kooij T.W."/>
            <person name="Pertea M."/>
            <person name="Silva J.C."/>
            <person name="Ermolaeva M.D."/>
            <person name="Allen J.E."/>
            <person name="Selengut J.D."/>
            <person name="Koo H.L."/>
            <person name="Peterson J.D."/>
            <person name="Pop M."/>
            <person name="Kosack D.S."/>
            <person name="Shumway M.F."/>
            <person name="Bidwell S.L."/>
            <person name="Shallom S.J."/>
            <person name="van Aken S.E."/>
            <person name="Riedmuller S.B."/>
            <person name="Feldblyum T.V."/>
            <person name="Cho J.K."/>
            <person name="Quackenbush J."/>
            <person name="Sedegah M."/>
            <person name="Shoaibi A."/>
            <person name="Cummings L.M."/>
            <person name="Florens L."/>
            <person name="Yates J.R."/>
            <person name="Raine J.D."/>
            <person name="Sinden R.E."/>
            <person name="Harris M.A."/>
            <person name="Cunningham D.A."/>
            <person name="Preiser P.R."/>
            <person name="Bergman L.W."/>
            <person name="Vaidya A.B."/>
            <person name="van Lin L.H."/>
            <person name="Janse C.J."/>
            <person name="Waters A.P."/>
            <person name="Smith H.O."/>
            <person name="White O.R."/>
            <person name="Salzberg S.L."/>
            <person name="Venter J.C."/>
            <person name="Fraser C.M."/>
            <person name="Hoffman S.L."/>
            <person name="Gardner M.J."/>
            <person name="Carucci D.J."/>
        </authorList>
    </citation>
    <scope>NUCLEOTIDE SEQUENCE [LARGE SCALE GENOMIC DNA]</scope>
    <source>
        <strain evidence="3 4">17XNL</strain>
    </source>
</reference>
<sequence length="1141" mass="136104">MVLGGDNNNEHMDYKIGGIYNNEMVISNIGIKYNKYFYDLYTSCFLPVDKIVHVNYLKYLFKHDEKKKNKIKRFLITLLEYSNDINFHFFIFNLILYKCKNEFPCSIFDFTISPYLYFYVKLNEMNIKDAYIYYFKELKYQDIVIFFSRKAFRKWDISPDNITSLKLISKILNFKKNNIINKNERSKDSHNNSVRKIENLDKSKIDNQYVTKEKQFDIEHDKINKNLGDNFLDPSSHFSVKMASQNKNYEQAMNANKNYEQAMNANKNYEQAININKNILLNELARNNYLFENNFIDNNNLTKNPLYNNETKEIFCSIYKYLFRIISYPSLKNRLEYIDNCMKAKIFFIQKIFYFKNKQNKNEGQNSIPINYINGEIYGSNSEIKNKNTDYNRSESGRRNGNKKNNNEYFINDQVVKVPGNGKYSSVQDILNINCYLKKEVLKNYYLVDKTISYDNIYSNSIKLLFANNKCLFKLKDEYISNHNNYYLNLKDIKKYRTSLNYQKMLFYEIVNLFVFYVYKFCDWNFLKNYFDILINGSKEDVQKVLEHFNNINNEEIDVINKSFSNMYNYLCRNKYEYVNDIINDYNQKIKNIKFKINISRIIDIIDTFKEYLIVIQTNIYTKEELKNNIFIKSNFLFKNFLPSFNLLKLIILCDKKKEKIDNLNNNCFSTVNAMLKRDPKCNSFYFSNYSFCFERLIDLSLSLAICFEDVHFIINYIGDILKLYDQNFNISLYLLVVLKLHKFINNLFEIKKIRLLLKKKIDYIKSQKYNEPMRLIYFLNCIPLIYLDPQMNVILINESYEYKGNQDKIIFSKLSPFSLISKMVNNQLRSVYSYHDYTDNYNDIEEEELGGAKSESNNGKGENDSGGENGSEPNYVDTLKKKIKSGDTTSIGKECRKALYYLYNVNYTFNEGNDNLGKKGNYPEAIVLSHHNYCFYITWISNLLLNHKVDYKSLINVYLKIHNNLKHKKASNLEEHEISIIIYYLFTMWINGDKNNSSFFFYNEDPSYNEKNNIGYFLKDRYGKLEYVNNYSLITLLKELLSRAEFYFEYTSDAASRNYDISCIILDSSIYDHDNFKKSSVDILAKFFDEIYLTFNDVLTKIPFLNHIIEFQNIHEFLKKFKIYLEEITYKVALSEQAYI</sequence>
<dbReference type="InParanoid" id="Q7RKA9"/>
<name>Q7RKA9_PLAYO</name>
<dbReference type="STRING" id="73239.Q7RKA9"/>
<gene>
    <name evidence="3" type="ORF">PY02992</name>
</gene>